<evidence type="ECO:0000313" key="3">
    <source>
        <dbReference type="Proteomes" id="UP001364211"/>
    </source>
</evidence>
<evidence type="ECO:0000256" key="1">
    <source>
        <dbReference type="SAM" id="MobiDB-lite"/>
    </source>
</evidence>
<proteinExistence type="predicted"/>
<gene>
    <name evidence="2" type="ORF">WJX68_05310</name>
</gene>
<accession>A0ABU8T318</accession>
<sequence length="78" mass="8343">MVGHEATLDAPAADAWAVVAGYRRDVQWRHGVRSMVAAPDGTVRPGTRTRQVLRAAGRTTGNDGGRRRRGVPRGGPAR</sequence>
<name>A0ABU8T318_9PSEU</name>
<comment type="caution">
    <text evidence="2">The sequence shown here is derived from an EMBL/GenBank/DDBJ whole genome shotgun (WGS) entry which is preliminary data.</text>
</comment>
<feature type="region of interest" description="Disordered" evidence="1">
    <location>
        <begin position="38"/>
        <end position="78"/>
    </location>
</feature>
<dbReference type="EMBL" id="JBBJUP010000003">
    <property type="protein sequence ID" value="MEJ8278340.1"/>
    <property type="molecule type" value="Genomic_DNA"/>
</dbReference>
<protein>
    <submittedName>
        <fullName evidence="2">Uncharacterized protein</fullName>
    </submittedName>
</protein>
<dbReference type="Proteomes" id="UP001364211">
    <property type="component" value="Unassembled WGS sequence"/>
</dbReference>
<reference evidence="2 3" key="1">
    <citation type="submission" date="2024-03" db="EMBL/GenBank/DDBJ databases">
        <title>Draft genome sequence of Pseudonocardia sp. DW16-2.</title>
        <authorList>
            <person name="Duangmal K."/>
        </authorList>
    </citation>
    <scope>NUCLEOTIDE SEQUENCE [LARGE SCALE GENOMIC DNA]</scope>
    <source>
        <strain evidence="2 3">DW16-2</strain>
    </source>
</reference>
<evidence type="ECO:0000313" key="2">
    <source>
        <dbReference type="EMBL" id="MEJ8278340.1"/>
    </source>
</evidence>
<dbReference type="RefSeq" id="WP_340286537.1">
    <property type="nucleotide sequence ID" value="NZ_JBBJUP010000003.1"/>
</dbReference>
<keyword evidence="3" id="KW-1185">Reference proteome</keyword>
<organism evidence="2 3">
    <name type="scientific">Pseudonocardia spirodelae</name>
    <dbReference type="NCBI Taxonomy" id="3133431"/>
    <lineage>
        <taxon>Bacteria</taxon>
        <taxon>Bacillati</taxon>
        <taxon>Actinomycetota</taxon>
        <taxon>Actinomycetes</taxon>
        <taxon>Pseudonocardiales</taxon>
        <taxon>Pseudonocardiaceae</taxon>
        <taxon>Pseudonocardia</taxon>
    </lineage>
</organism>
<dbReference type="SUPFAM" id="SSF55961">
    <property type="entry name" value="Bet v1-like"/>
    <property type="match status" value="1"/>
</dbReference>